<feature type="region of interest" description="Disordered" evidence="7">
    <location>
        <begin position="617"/>
        <end position="662"/>
    </location>
</feature>
<dbReference type="Proteomes" id="UP000807716">
    <property type="component" value="Unassembled WGS sequence"/>
</dbReference>
<dbReference type="GO" id="GO:0016592">
    <property type="term" value="C:mediator complex"/>
    <property type="evidence" value="ECO:0007669"/>
    <property type="project" value="TreeGrafter"/>
</dbReference>
<evidence type="ECO:0000256" key="7">
    <source>
        <dbReference type="SAM" id="MobiDB-lite"/>
    </source>
</evidence>
<sequence length="1531" mass="162021">MVSTKLEKALLTFLPPNLPVDGFYSSLTHGSHQRPLAWSKRNMAIVPSWVPDKRAPGLMNPSIRMLSLLMCAEGKARLWDTAMEDISMFHGQSILTHILWNHSGNFFASIDEKGKIAIWANKKYLNTWLPIYTVEMHNPVICCEWINPDRMYVATEDPSGEGVRYGRERTIWSRNSLALVLLTSDGQLVAIHKPNGHYFTHIVTSLPPRSGTEDQISSRISHGAMISDAMDGIQLATHCCNSLPSTVNVYQIHLRFTPEVMFRCDAKAILYLSNPLTGQGSLMAPSVLHHLQWLPKTSSKPFSIAVALADRNVVDEGSNDLATTVHYRSQIVVWDMVVKVVSFHSAFHDLSTRRSDANTGQAGLTFVVAGEHQFMDKFVSTMTCIQRTRELVVGFSDGSIVGLDSQSGGGLSLAKRTHLSGFSGSKVRSPPVTLHSSPNGLCLMVLYLCGRISTLNLVPPKVAAIAAETSATEATAAAAAAAATATAVAAPMDVETLAQIAILAIVNEWDYTDVIAKVTMVTRSTNDPMLADRLLERMFRSLPRIAGAEESTMNDCAFLPQTSLLRRMLAFQMVLFQSLPNKRVQFRATSALLQLFSLGEIFMGSCTSDPTTLAAHMDLGPLSSSSSSAAGSTTTPTTTTPPMTQPPLQSSPKAVHGHQQQHLTQLKFDKDTVWSLLPLAGWTLELCTVLFRELAMFLNIKKSHQESRSRAASQDFSMLMMALASPGGGLAGGSSTTTTTAAAAAMAAAATTAAATAATTASHPAHTPTILCLLYHARARRTLRNLLTLIEQYHLYLKNREQLYMRVIKTGGPVEATPGGVGGGVAGAVSAELQGMTIAEAFAMREIQITTLFQHVDSLVTRCPLKIGVVKSFLRDLGNIGPGSRPGNSAGSGGGAGHGTGPNANLPATGGGAGSTAAGGQDGTAIWQEQSVLVKGVVPPAVVAPSPSPSLSAVSTMAGTAAAATTTTTTTTTLAQARTELQMMTRRYPTLWEMNRLMFATIHWLDLEPAPAIVYPTRISRRQKLAAIHPSRSRMDAVATIRNRMAGAAAAAAAAGGGGIGGRPGGPSTYSSRHYNVPTPQPTPDIQMGPQSSYMGSRSNSISSGPKTGGGYTESPAELPLGQQSNATQPFAQAFARRASTMAAGGPGPLDAVAPPSVPAAATTPAFGSVGALSFWGQEHRFDGWSENDNAGRGGERGDGDDNDDDDDGDDDDDDEEEKDDSENAGGGRGVYCQVKSPGEGGDAWEDDGYVDLQQIESADGLESDGGDDEVGEEEDEDDEDEEEVTGDAERRATGAQPALGEDIELPSVVATTTAVSESQGREGGVRSANGRRATSSSSSRPLANGMLFFSAKAQEVATRTLPAWTVFARLETAQILDDERNVVRGVLLSSGNGGGGPASMSSPYQLSFEAYFDEMSRVEAQSRKRQLGVDWIRKSKRYKTSNARGRRCIRCLQMTTTTGGGGAGASGGGGGGGGGGGPAVGSTALVPPQTPGATGPLGPGGLAGQDITAKTLWYHNYDRSCICGGMWLEL</sequence>
<keyword evidence="6" id="KW-0539">Nucleus</keyword>
<evidence type="ECO:0000313" key="8">
    <source>
        <dbReference type="EMBL" id="KAG0263859.1"/>
    </source>
</evidence>
<evidence type="ECO:0000313" key="9">
    <source>
        <dbReference type="Proteomes" id="UP000807716"/>
    </source>
</evidence>
<keyword evidence="5" id="KW-0804">Transcription</keyword>
<organism evidence="8 9">
    <name type="scientific">Actinomortierella ambigua</name>
    <dbReference type="NCBI Taxonomy" id="1343610"/>
    <lineage>
        <taxon>Eukaryota</taxon>
        <taxon>Fungi</taxon>
        <taxon>Fungi incertae sedis</taxon>
        <taxon>Mucoromycota</taxon>
        <taxon>Mortierellomycotina</taxon>
        <taxon>Mortierellomycetes</taxon>
        <taxon>Mortierellales</taxon>
        <taxon>Mortierellaceae</taxon>
        <taxon>Actinomortierella</taxon>
    </lineage>
</organism>
<feature type="compositionally biased region" description="Gly residues" evidence="7">
    <location>
        <begin position="1459"/>
        <end position="1480"/>
    </location>
</feature>
<feature type="region of interest" description="Disordered" evidence="7">
    <location>
        <begin position="1183"/>
        <end position="1341"/>
    </location>
</feature>
<feature type="region of interest" description="Disordered" evidence="7">
    <location>
        <begin position="1054"/>
        <end position="1123"/>
    </location>
</feature>
<comment type="similarity">
    <text evidence="2">Belongs to the Mediator complex subunit 16 family.</text>
</comment>
<reference evidence="8" key="1">
    <citation type="journal article" date="2020" name="Fungal Divers.">
        <title>Resolving the Mortierellaceae phylogeny through synthesis of multi-gene phylogenetics and phylogenomics.</title>
        <authorList>
            <person name="Vandepol N."/>
            <person name="Liber J."/>
            <person name="Desiro A."/>
            <person name="Na H."/>
            <person name="Kennedy M."/>
            <person name="Barry K."/>
            <person name="Grigoriev I.V."/>
            <person name="Miller A.N."/>
            <person name="O'Donnell K."/>
            <person name="Stajich J.E."/>
            <person name="Bonito G."/>
        </authorList>
    </citation>
    <scope>NUCLEOTIDE SEQUENCE</scope>
    <source>
        <strain evidence="8">BC1065</strain>
    </source>
</reference>
<feature type="compositionally biased region" description="Polar residues" evidence="7">
    <location>
        <begin position="1089"/>
        <end position="1106"/>
    </location>
</feature>
<comment type="caution">
    <text evidence="8">The sequence shown here is derived from an EMBL/GenBank/DDBJ whole genome shotgun (WGS) entry which is preliminary data.</text>
</comment>
<protein>
    <recommendedName>
        <fullName evidence="10">Mediator complex subunit 16</fullName>
    </recommendedName>
</protein>
<evidence type="ECO:0000256" key="2">
    <source>
        <dbReference type="ARBA" id="ARBA00006543"/>
    </source>
</evidence>
<dbReference type="Gene3D" id="2.130.10.10">
    <property type="entry name" value="YVTN repeat-like/Quinoprotein amine dehydrogenase"/>
    <property type="match status" value="1"/>
</dbReference>
<feature type="region of interest" description="Disordered" evidence="7">
    <location>
        <begin position="1459"/>
        <end position="1500"/>
    </location>
</feature>
<feature type="compositionally biased region" description="Gly residues" evidence="7">
    <location>
        <begin position="890"/>
        <end position="900"/>
    </location>
</feature>
<accession>A0A9P6QBV4</accession>
<feature type="compositionally biased region" description="Acidic residues" evidence="7">
    <location>
        <begin position="1201"/>
        <end position="1223"/>
    </location>
</feature>
<dbReference type="OrthoDB" id="4139168at2759"/>
<evidence type="ECO:0000256" key="5">
    <source>
        <dbReference type="ARBA" id="ARBA00023163"/>
    </source>
</evidence>
<feature type="compositionally biased region" description="Low complexity" evidence="7">
    <location>
        <begin position="620"/>
        <end position="652"/>
    </location>
</feature>
<evidence type="ECO:0000256" key="6">
    <source>
        <dbReference type="ARBA" id="ARBA00023242"/>
    </source>
</evidence>
<keyword evidence="4" id="KW-0010">Activator</keyword>
<evidence type="ECO:0000256" key="4">
    <source>
        <dbReference type="ARBA" id="ARBA00023159"/>
    </source>
</evidence>
<evidence type="ECO:0008006" key="10">
    <source>
        <dbReference type="Google" id="ProtNLM"/>
    </source>
</evidence>
<evidence type="ECO:0000256" key="3">
    <source>
        <dbReference type="ARBA" id="ARBA00023015"/>
    </source>
</evidence>
<name>A0A9P6QBV4_9FUNG</name>
<feature type="compositionally biased region" description="Gly residues" evidence="7">
    <location>
        <begin position="1055"/>
        <end position="1065"/>
    </location>
</feature>
<dbReference type="EMBL" id="JAAAJB010000154">
    <property type="protein sequence ID" value="KAG0263859.1"/>
    <property type="molecule type" value="Genomic_DNA"/>
</dbReference>
<dbReference type="SUPFAM" id="SSF50978">
    <property type="entry name" value="WD40 repeat-like"/>
    <property type="match status" value="1"/>
</dbReference>
<proteinExistence type="inferred from homology"/>
<dbReference type="GO" id="GO:0045893">
    <property type="term" value="P:positive regulation of DNA-templated transcription"/>
    <property type="evidence" value="ECO:0007669"/>
    <property type="project" value="TreeGrafter"/>
</dbReference>
<comment type="subcellular location">
    <subcellularLocation>
        <location evidence="1">Nucleus</location>
    </subcellularLocation>
</comment>
<feature type="compositionally biased region" description="Acidic residues" evidence="7">
    <location>
        <begin position="1260"/>
        <end position="1287"/>
    </location>
</feature>
<dbReference type="InterPro" id="IPR036322">
    <property type="entry name" value="WD40_repeat_dom_sf"/>
</dbReference>
<feature type="compositionally biased region" description="Polar residues" evidence="7">
    <location>
        <begin position="1310"/>
        <end position="1319"/>
    </location>
</feature>
<dbReference type="InterPro" id="IPR015943">
    <property type="entry name" value="WD40/YVTN_repeat-like_dom_sf"/>
</dbReference>
<keyword evidence="3" id="KW-0805">Transcription regulation</keyword>
<dbReference type="PANTHER" id="PTHR13224:SF6">
    <property type="entry name" value="MEDIATOR OF RNA POLYMERASE II TRANSCRIPTION SUBUNIT 16"/>
    <property type="match status" value="1"/>
</dbReference>
<gene>
    <name evidence="8" type="ORF">DFQ27_001580</name>
</gene>
<dbReference type="InterPro" id="IPR048338">
    <property type="entry name" value="Mediator_Med16"/>
</dbReference>
<dbReference type="PANTHER" id="PTHR13224">
    <property type="entry name" value="THYROID HORMONE RECEPTOR-ASSOCIATED PROTEIN-RELATED"/>
    <property type="match status" value="1"/>
</dbReference>
<feature type="region of interest" description="Disordered" evidence="7">
    <location>
        <begin position="881"/>
        <end position="921"/>
    </location>
</feature>
<keyword evidence="9" id="KW-1185">Reference proteome</keyword>
<evidence type="ECO:0000256" key="1">
    <source>
        <dbReference type="ARBA" id="ARBA00004123"/>
    </source>
</evidence>